<feature type="transmembrane region" description="Helical" evidence="7">
    <location>
        <begin position="206"/>
        <end position="224"/>
    </location>
</feature>
<comment type="function">
    <text evidence="7">Catalyzes the transfer of the diacylglyceryl group from phosphatidylglycerol to the sulfhydryl group of the N-terminal cysteine of a prolipoprotein, the first step in the formation of mature lipoproteins.</text>
</comment>
<evidence type="ECO:0000256" key="1">
    <source>
        <dbReference type="ARBA" id="ARBA00007150"/>
    </source>
</evidence>
<evidence type="ECO:0000256" key="2">
    <source>
        <dbReference type="ARBA" id="ARBA00022475"/>
    </source>
</evidence>
<comment type="subcellular location">
    <subcellularLocation>
        <location evidence="7">Cell membrane</location>
        <topology evidence="7">Multi-pass membrane protein</topology>
    </subcellularLocation>
</comment>
<dbReference type="Proteomes" id="UP001200741">
    <property type="component" value="Unassembled WGS sequence"/>
</dbReference>
<keyword evidence="6 7" id="KW-0472">Membrane</keyword>
<dbReference type="NCBIfam" id="TIGR00544">
    <property type="entry name" value="lgt"/>
    <property type="match status" value="1"/>
</dbReference>
<evidence type="ECO:0000256" key="7">
    <source>
        <dbReference type="HAMAP-Rule" id="MF_01147"/>
    </source>
</evidence>
<feature type="transmembrane region" description="Helical" evidence="7">
    <location>
        <begin position="59"/>
        <end position="79"/>
    </location>
</feature>
<dbReference type="Pfam" id="PF01790">
    <property type="entry name" value="LGT"/>
    <property type="match status" value="1"/>
</dbReference>
<feature type="transmembrane region" description="Helical" evidence="7">
    <location>
        <begin position="245"/>
        <end position="264"/>
    </location>
</feature>
<keyword evidence="5 7" id="KW-1133">Transmembrane helix</keyword>
<feature type="transmembrane region" description="Helical" evidence="7">
    <location>
        <begin position="20"/>
        <end position="38"/>
    </location>
</feature>
<evidence type="ECO:0000256" key="6">
    <source>
        <dbReference type="ARBA" id="ARBA00023136"/>
    </source>
</evidence>
<comment type="similarity">
    <text evidence="1 7">Belongs to the Lgt family.</text>
</comment>
<dbReference type="PANTHER" id="PTHR30589">
    <property type="entry name" value="PROLIPOPROTEIN DIACYLGLYCERYL TRANSFERASE"/>
    <property type="match status" value="1"/>
</dbReference>
<evidence type="ECO:0000256" key="5">
    <source>
        <dbReference type="ARBA" id="ARBA00022989"/>
    </source>
</evidence>
<dbReference type="RefSeq" id="WP_233372323.1">
    <property type="nucleotide sequence ID" value="NZ_JAJTWU010000004.1"/>
</dbReference>
<sequence length="272" mass="30600">MLVHPQFDPIAIHIGSGGIHWYGITYLIAFGLFLWLAGRRARMPQHMAVGWTKQDVDDVLFYGVLGVVLGGRLGYCFFYKPDYYIQHLPEIIEVWKGGMSFHGGLLGVLFALWFFGRKRGRSFLEVSDLIAPCVPTGIAAVRLGNFINGELWGRQAPADLPWAMIFPQAHDPAGFARHPSQLYQAAGEGLLLFIVLWWFARKPRATGQISGLFLLGYGLLRFTAEYFREPDDFLKDFAMRTGLSMGQWLCVPMILGGLALFTWASRRNARPA</sequence>
<proteinExistence type="inferred from homology"/>
<comment type="catalytic activity">
    <reaction evidence="7">
        <text>L-cysteinyl-[prolipoprotein] + a 1,2-diacyl-sn-glycero-3-phospho-(1'-sn-glycerol) = an S-1,2-diacyl-sn-glyceryl-L-cysteinyl-[prolipoprotein] + sn-glycerol 1-phosphate + H(+)</text>
        <dbReference type="Rhea" id="RHEA:56712"/>
        <dbReference type="Rhea" id="RHEA-COMP:14679"/>
        <dbReference type="Rhea" id="RHEA-COMP:14680"/>
        <dbReference type="ChEBI" id="CHEBI:15378"/>
        <dbReference type="ChEBI" id="CHEBI:29950"/>
        <dbReference type="ChEBI" id="CHEBI:57685"/>
        <dbReference type="ChEBI" id="CHEBI:64716"/>
        <dbReference type="ChEBI" id="CHEBI:140658"/>
        <dbReference type="EC" id="2.5.1.145"/>
    </reaction>
</comment>
<feature type="binding site" evidence="7">
    <location>
        <position position="142"/>
    </location>
    <ligand>
        <name>a 1,2-diacyl-sn-glycero-3-phospho-(1'-sn-glycerol)</name>
        <dbReference type="ChEBI" id="CHEBI:64716"/>
    </ligand>
</feature>
<feature type="transmembrane region" description="Helical" evidence="7">
    <location>
        <begin position="99"/>
        <end position="116"/>
    </location>
</feature>
<name>A0ABS8XVL7_9BURK</name>
<comment type="caution">
    <text evidence="8">The sequence shown here is derived from an EMBL/GenBank/DDBJ whole genome shotgun (WGS) entry which is preliminary data.</text>
</comment>
<organism evidence="8 9">
    <name type="scientific">Pelomonas cellulosilytica</name>
    <dbReference type="NCBI Taxonomy" id="2906762"/>
    <lineage>
        <taxon>Bacteria</taxon>
        <taxon>Pseudomonadati</taxon>
        <taxon>Pseudomonadota</taxon>
        <taxon>Betaproteobacteria</taxon>
        <taxon>Burkholderiales</taxon>
        <taxon>Sphaerotilaceae</taxon>
        <taxon>Roseateles</taxon>
    </lineage>
</organism>
<protein>
    <recommendedName>
        <fullName evidence="7">Phosphatidylglycerol--prolipoprotein diacylglyceryl transferase</fullName>
        <ecNumber evidence="7">2.5.1.145</ecNumber>
    </recommendedName>
</protein>
<keyword evidence="2 7" id="KW-1003">Cell membrane</keyword>
<dbReference type="InterPro" id="IPR001640">
    <property type="entry name" value="Lgt"/>
</dbReference>
<dbReference type="GO" id="GO:0008961">
    <property type="term" value="F:phosphatidylglycerol-prolipoprotein diacylglyceryl transferase activity"/>
    <property type="evidence" value="ECO:0007669"/>
    <property type="project" value="UniProtKB-EC"/>
</dbReference>
<keyword evidence="9" id="KW-1185">Reference proteome</keyword>
<evidence type="ECO:0000256" key="4">
    <source>
        <dbReference type="ARBA" id="ARBA00022692"/>
    </source>
</evidence>
<evidence type="ECO:0000313" key="9">
    <source>
        <dbReference type="Proteomes" id="UP001200741"/>
    </source>
</evidence>
<evidence type="ECO:0000256" key="3">
    <source>
        <dbReference type="ARBA" id="ARBA00022679"/>
    </source>
</evidence>
<keyword evidence="4 7" id="KW-0812">Transmembrane</keyword>
<dbReference type="HAMAP" id="MF_01147">
    <property type="entry name" value="Lgt"/>
    <property type="match status" value="1"/>
</dbReference>
<gene>
    <name evidence="7 8" type="primary">lgt</name>
    <name evidence="8" type="ORF">LXT13_12885</name>
</gene>
<dbReference type="PANTHER" id="PTHR30589:SF0">
    <property type="entry name" value="PHOSPHATIDYLGLYCEROL--PROLIPOPROTEIN DIACYLGLYCERYL TRANSFERASE"/>
    <property type="match status" value="1"/>
</dbReference>
<comment type="pathway">
    <text evidence="7">Protein modification; lipoprotein biosynthesis (diacylglyceryl transfer).</text>
</comment>
<dbReference type="EC" id="2.5.1.145" evidence="7"/>
<evidence type="ECO:0000313" key="8">
    <source>
        <dbReference type="EMBL" id="MCE4555310.1"/>
    </source>
</evidence>
<dbReference type="EMBL" id="JAJTWU010000004">
    <property type="protein sequence ID" value="MCE4555310.1"/>
    <property type="molecule type" value="Genomic_DNA"/>
</dbReference>
<reference evidence="8 9" key="1">
    <citation type="submission" date="2021-12" db="EMBL/GenBank/DDBJ databases">
        <title>Genome seq of P8.</title>
        <authorList>
            <person name="Seo T."/>
        </authorList>
    </citation>
    <scope>NUCLEOTIDE SEQUENCE [LARGE SCALE GENOMIC DNA]</scope>
    <source>
        <strain evidence="8 9">P8</strain>
    </source>
</reference>
<accession>A0ABS8XVL7</accession>
<keyword evidence="3 7" id="KW-0808">Transferase</keyword>